<evidence type="ECO:0000313" key="6">
    <source>
        <dbReference type="Proteomes" id="UP000260721"/>
    </source>
</evidence>
<dbReference type="AlphaFoldDB" id="A0A3E3E320"/>
<organism evidence="5 6">
    <name type="scientific">Faecalicoccus pleomorphus</name>
    <dbReference type="NCBI Taxonomy" id="1323"/>
    <lineage>
        <taxon>Bacteria</taxon>
        <taxon>Bacillati</taxon>
        <taxon>Bacillota</taxon>
        <taxon>Erysipelotrichia</taxon>
        <taxon>Erysipelotrichales</taxon>
        <taxon>Erysipelotrichaceae</taxon>
        <taxon>Faecalicoccus</taxon>
    </lineage>
</organism>
<dbReference type="GO" id="GO:0005829">
    <property type="term" value="C:cytosol"/>
    <property type="evidence" value="ECO:0007669"/>
    <property type="project" value="TreeGrafter"/>
</dbReference>
<name>A0A3E3E320_9FIRM</name>
<evidence type="ECO:0000313" key="5">
    <source>
        <dbReference type="EMBL" id="RGD75950.1"/>
    </source>
</evidence>
<dbReference type="Gene3D" id="1.10.1070.20">
    <property type="match status" value="1"/>
</dbReference>
<dbReference type="Proteomes" id="UP000260721">
    <property type="component" value="Unassembled WGS sequence"/>
</dbReference>
<evidence type="ECO:0000256" key="3">
    <source>
        <dbReference type="ARBA" id="ARBA00022777"/>
    </source>
</evidence>
<dbReference type="InterPro" id="IPR052028">
    <property type="entry name" value="HipA_Ser/Thr_kinase"/>
</dbReference>
<dbReference type="Pfam" id="PF07804">
    <property type="entry name" value="HipA_C"/>
    <property type="match status" value="1"/>
</dbReference>
<dbReference type="RefSeq" id="WP_117446625.1">
    <property type="nucleotide sequence ID" value="NZ_CALCIP010000032.1"/>
</dbReference>
<dbReference type="EMBL" id="QUSK01000018">
    <property type="protein sequence ID" value="RGD75950.1"/>
    <property type="molecule type" value="Genomic_DNA"/>
</dbReference>
<evidence type="ECO:0000256" key="2">
    <source>
        <dbReference type="ARBA" id="ARBA00022679"/>
    </source>
</evidence>
<comment type="similarity">
    <text evidence="1">Belongs to the HipA Ser/Thr kinase family.</text>
</comment>
<protein>
    <submittedName>
        <fullName evidence="5">Type II toxin-antitoxin system HipA family toxin</fullName>
    </submittedName>
</protein>
<proteinExistence type="inferred from homology"/>
<sequence length="424" mass="48650">MANEEQKIYVYENWSHDEPLLMGILFVSKSRGSENYSFEYDDTWLKSTSITQFILDPNLEFYQGRQYPIHQELFGIFSDSCPDRWGQTLMKRRELIIAQKEGRKPKTLTTSDFLLGVYDETRMGALRFKTEKNGPFLSDNEDEAVPPWATLRDLEEASRGFETNREDNIEKWIKQLIKPGSSLGGARPKATIQDTKGELWIAKFPSKYDETDIGAWEKLTMELAKLCGLKVPQTSVQKFSKYGSTFLTKRFDRIGKKRIHFSSAMTLLGKIDGASAQDGSSYLDIVDFIKAYGATPNQDIHELWKRIIFNMAVSNTDDHLRNHGFLLSKKGWILSPLYDVNPIPYGDTLSLNVTDDDNRISLPTLINFSELIGMDSLKAKQDIKFILQTVHNNWESLAKTQKIPRESINQIRSAFDFSNQYNSL</sequence>
<feature type="domain" description="HipA-like C-terminal" evidence="4">
    <location>
        <begin position="181"/>
        <end position="394"/>
    </location>
</feature>
<gene>
    <name evidence="5" type="ORF">DXC78_08495</name>
</gene>
<dbReference type="GO" id="GO:0004674">
    <property type="term" value="F:protein serine/threonine kinase activity"/>
    <property type="evidence" value="ECO:0007669"/>
    <property type="project" value="TreeGrafter"/>
</dbReference>
<reference evidence="5 6" key="1">
    <citation type="submission" date="2018-08" db="EMBL/GenBank/DDBJ databases">
        <title>A genome reference for cultivated species of the human gut microbiota.</title>
        <authorList>
            <person name="Zou Y."/>
            <person name="Xue W."/>
            <person name="Luo G."/>
        </authorList>
    </citation>
    <scope>NUCLEOTIDE SEQUENCE [LARGE SCALE GENOMIC DNA]</scope>
    <source>
        <strain evidence="5 6">TF08-11</strain>
    </source>
</reference>
<comment type="caution">
    <text evidence="5">The sequence shown here is derived from an EMBL/GenBank/DDBJ whole genome shotgun (WGS) entry which is preliminary data.</text>
</comment>
<evidence type="ECO:0000259" key="4">
    <source>
        <dbReference type="Pfam" id="PF07804"/>
    </source>
</evidence>
<keyword evidence="2" id="KW-0808">Transferase</keyword>
<keyword evidence="3" id="KW-0418">Kinase</keyword>
<dbReference type="InterPro" id="IPR012893">
    <property type="entry name" value="HipA-like_C"/>
</dbReference>
<evidence type="ECO:0000256" key="1">
    <source>
        <dbReference type="ARBA" id="ARBA00010164"/>
    </source>
</evidence>
<dbReference type="PANTHER" id="PTHR37419">
    <property type="entry name" value="SERINE/THREONINE-PROTEIN KINASE TOXIN HIPA"/>
    <property type="match status" value="1"/>
</dbReference>
<accession>A0A3E3E320</accession>